<dbReference type="Proteomes" id="UP001140510">
    <property type="component" value="Unassembled WGS sequence"/>
</dbReference>
<gene>
    <name evidence="2" type="ORF">N0V91_011022</name>
</gene>
<dbReference type="InterPro" id="IPR001736">
    <property type="entry name" value="PLipase_D/transphosphatidylase"/>
</dbReference>
<evidence type="ECO:0000259" key="1">
    <source>
        <dbReference type="PROSITE" id="PS50035"/>
    </source>
</evidence>
<dbReference type="GO" id="GO:0032049">
    <property type="term" value="P:cardiolipin biosynthetic process"/>
    <property type="evidence" value="ECO:0007669"/>
    <property type="project" value="UniProtKB-ARBA"/>
</dbReference>
<evidence type="ECO:0000313" key="3">
    <source>
        <dbReference type="Proteomes" id="UP001140510"/>
    </source>
</evidence>
<dbReference type="PANTHER" id="PTHR21248">
    <property type="entry name" value="CARDIOLIPIN SYNTHASE"/>
    <property type="match status" value="1"/>
</dbReference>
<dbReference type="SUPFAM" id="SSF56024">
    <property type="entry name" value="Phospholipase D/nuclease"/>
    <property type="match status" value="2"/>
</dbReference>
<sequence>MPEDWQQSSDDPDALTRLSERLTEQYQEPFIYDLERAAPGTEQDDPNYYAQTPRSLMTSSNVESFLTGTGSSIYDNIAPLLEQTEHELILVTCFWASSVTRDRLNAVLRKLSDKAVRRGTEKIWVKICFSSSSVFQKLFHNQTASGQSYPASQWVKKFGLPDPSELSGLNLKVKSVFMLPFSVMHPKFIIVDRQVIALPSCNVSWEEWFEGAITMRGTVVSQFLKFYWTFWERRTGPASPLPEREQNSIAFPSRLSNTPPNTACQHTNWPTNSTPTLFLPSPHRRNPNFRPVGPATAPATPLNTFLLTLFARAERSIRIQTPNLTAPPVLSALLKALARGIDVQILTSARLMILEQLVTAGTTTARCVRTLVKRYKALSPPNKSRSYDEEVAMAPAKIGKLLISYFEPSGGDMRRGEEKGEPQQSHLKMTVVDGEVLVLGSGNLDRASWFTSQELGVAFFGEEVVSRVEETVDRAMEGRSRVIFDSEVR</sequence>
<dbReference type="InterPro" id="IPR025202">
    <property type="entry name" value="PLD-like_dom"/>
</dbReference>
<proteinExistence type="predicted"/>
<dbReference type="EMBL" id="JAPEVA010000171">
    <property type="protein sequence ID" value="KAJ4395179.1"/>
    <property type="molecule type" value="Genomic_DNA"/>
</dbReference>
<organism evidence="2 3">
    <name type="scientific">Didymella pomorum</name>
    <dbReference type="NCBI Taxonomy" id="749634"/>
    <lineage>
        <taxon>Eukaryota</taxon>
        <taxon>Fungi</taxon>
        <taxon>Dikarya</taxon>
        <taxon>Ascomycota</taxon>
        <taxon>Pezizomycotina</taxon>
        <taxon>Dothideomycetes</taxon>
        <taxon>Pleosporomycetidae</taxon>
        <taxon>Pleosporales</taxon>
        <taxon>Pleosporineae</taxon>
        <taxon>Didymellaceae</taxon>
        <taxon>Didymella</taxon>
    </lineage>
</organism>
<reference evidence="2" key="1">
    <citation type="submission" date="2022-10" db="EMBL/GenBank/DDBJ databases">
        <title>Tapping the CABI collections for fungal endophytes: first genome assemblies for Collariella, Neodidymelliopsis, Ascochyta clinopodiicola, Didymella pomorum, Didymosphaeria variabile, Neocosmospora piperis and Neocucurbitaria cava.</title>
        <authorList>
            <person name="Hill R."/>
        </authorList>
    </citation>
    <scope>NUCLEOTIDE SEQUENCE</scope>
    <source>
        <strain evidence="2">IMI 355091</strain>
    </source>
</reference>
<feature type="domain" description="PLD phosphodiesterase" evidence="1">
    <location>
        <begin position="180"/>
        <end position="207"/>
    </location>
</feature>
<name>A0A9W9D0P0_9PLEO</name>
<dbReference type="GO" id="GO:0030572">
    <property type="term" value="F:phosphatidyltransferase activity"/>
    <property type="evidence" value="ECO:0007669"/>
    <property type="project" value="UniProtKB-ARBA"/>
</dbReference>
<dbReference type="PROSITE" id="PS50035">
    <property type="entry name" value="PLD"/>
    <property type="match status" value="2"/>
</dbReference>
<dbReference type="OrthoDB" id="2958217at2759"/>
<dbReference type="CDD" id="cd00138">
    <property type="entry name" value="PLDc_SF"/>
    <property type="match status" value="1"/>
</dbReference>
<accession>A0A9W9D0P0</accession>
<protein>
    <recommendedName>
        <fullName evidence="1">PLD phosphodiesterase domain-containing protein</fullName>
    </recommendedName>
</protein>
<keyword evidence="3" id="KW-1185">Reference proteome</keyword>
<comment type="caution">
    <text evidence="2">The sequence shown here is derived from an EMBL/GenBank/DDBJ whole genome shotgun (WGS) entry which is preliminary data.</text>
</comment>
<dbReference type="Gene3D" id="3.30.870.10">
    <property type="entry name" value="Endonuclease Chain A"/>
    <property type="match status" value="2"/>
</dbReference>
<dbReference type="AlphaFoldDB" id="A0A9W9D0P0"/>
<evidence type="ECO:0000313" key="2">
    <source>
        <dbReference type="EMBL" id="KAJ4395179.1"/>
    </source>
</evidence>
<feature type="domain" description="PLD phosphodiesterase" evidence="1">
    <location>
        <begin position="426"/>
        <end position="448"/>
    </location>
</feature>
<dbReference type="Pfam" id="PF13091">
    <property type="entry name" value="PLDc_2"/>
    <property type="match status" value="1"/>
</dbReference>
<dbReference type="PANTHER" id="PTHR21248:SF11">
    <property type="entry name" value="PLD PHOSPHODIESTERASE DOMAIN-CONTAINING PROTEIN"/>
    <property type="match status" value="1"/>
</dbReference>